<dbReference type="GO" id="GO:0008033">
    <property type="term" value="P:tRNA processing"/>
    <property type="evidence" value="ECO:0007669"/>
    <property type="project" value="UniProtKB-KW"/>
</dbReference>
<feature type="binding site" evidence="14">
    <location>
        <position position="58"/>
    </location>
    <ligand>
        <name>ATP</name>
        <dbReference type="ChEBI" id="CHEBI:30616"/>
    </ligand>
</feature>
<dbReference type="eggNOG" id="arCOG01952">
    <property type="taxonomic scope" value="Archaea"/>
</dbReference>
<dbReference type="KEGG" id="ave:Arcve_1260"/>
<dbReference type="PANTHER" id="PTHR17490">
    <property type="entry name" value="SUA5"/>
    <property type="match status" value="1"/>
</dbReference>
<feature type="binding site" evidence="14">
    <location>
        <position position="120"/>
    </location>
    <ligand>
        <name>L-threonine</name>
        <dbReference type="ChEBI" id="CHEBI:57926"/>
    </ligand>
</feature>
<evidence type="ECO:0000313" key="17">
    <source>
        <dbReference type="Proteomes" id="UP000008136"/>
    </source>
</evidence>
<evidence type="ECO:0000313" key="16">
    <source>
        <dbReference type="EMBL" id="AEA47267.1"/>
    </source>
</evidence>
<feature type="binding site" evidence="14">
    <location>
        <position position="67"/>
    </location>
    <ligand>
        <name>L-threonine</name>
        <dbReference type="ChEBI" id="CHEBI:57926"/>
    </ligand>
</feature>
<feature type="binding site" evidence="14">
    <location>
        <position position="221"/>
    </location>
    <ligand>
        <name>ATP</name>
        <dbReference type="ChEBI" id="CHEBI:30616"/>
    </ligand>
</feature>
<dbReference type="STRING" id="693661.Arcve_1260"/>
<evidence type="ECO:0000259" key="15">
    <source>
        <dbReference type="PROSITE" id="PS51163"/>
    </source>
</evidence>
<dbReference type="PROSITE" id="PS51163">
    <property type="entry name" value="YRDC"/>
    <property type="match status" value="1"/>
</dbReference>
<feature type="binding site" evidence="14">
    <location>
        <position position="194"/>
    </location>
    <ligand>
        <name>ATP</name>
        <dbReference type="ChEBI" id="CHEBI:30616"/>
    </ligand>
</feature>
<evidence type="ECO:0000256" key="9">
    <source>
        <dbReference type="ARBA" id="ARBA00022741"/>
    </source>
</evidence>
<protein>
    <recommendedName>
        <fullName evidence="4 13">Threonylcarbamoyl-AMP synthase</fullName>
        <shortName evidence="13">TC-AMP synthase</shortName>
        <ecNumber evidence="3 13">2.7.7.87</ecNumber>
    </recommendedName>
    <alternativeName>
        <fullName evidence="11 13">L-threonylcarbamoyladenylate synthase</fullName>
    </alternativeName>
</protein>
<evidence type="ECO:0000256" key="3">
    <source>
        <dbReference type="ARBA" id="ARBA00012584"/>
    </source>
</evidence>
<dbReference type="HOGENOM" id="CLU_031397_0_1_2"/>
<comment type="similarity">
    <text evidence="2 13">Belongs to the SUA5 family.</text>
</comment>
<feature type="binding site" evidence="14">
    <location>
        <position position="142"/>
    </location>
    <ligand>
        <name>L-threonine</name>
        <dbReference type="ChEBI" id="CHEBI:57926"/>
    </ligand>
</feature>
<dbReference type="EMBL" id="CP002588">
    <property type="protein sequence ID" value="AEA47267.1"/>
    <property type="molecule type" value="Genomic_DNA"/>
</dbReference>
<feature type="binding site" evidence="14">
    <location>
        <position position="140"/>
    </location>
    <ligand>
        <name>L-threonine</name>
        <dbReference type="ChEBI" id="CHEBI:57926"/>
    </ligand>
</feature>
<dbReference type="GO" id="GO:0061710">
    <property type="term" value="F:L-threonylcarbamoyladenylate synthase"/>
    <property type="evidence" value="ECO:0007669"/>
    <property type="project" value="UniProtKB-EC"/>
</dbReference>
<dbReference type="InterPro" id="IPR017945">
    <property type="entry name" value="DHBP_synth_RibB-like_a/b_dom"/>
</dbReference>
<dbReference type="OrthoDB" id="39992at2157"/>
<dbReference type="InterPro" id="IPR006070">
    <property type="entry name" value="Sua5-like_dom"/>
</dbReference>
<dbReference type="AlphaFoldDB" id="F2KMZ1"/>
<keyword evidence="5 13" id="KW-0963">Cytoplasm</keyword>
<dbReference type="GO" id="GO:0000049">
    <property type="term" value="F:tRNA binding"/>
    <property type="evidence" value="ECO:0007669"/>
    <property type="project" value="TreeGrafter"/>
</dbReference>
<evidence type="ECO:0000256" key="2">
    <source>
        <dbReference type="ARBA" id="ARBA00007663"/>
    </source>
</evidence>
<evidence type="ECO:0000256" key="5">
    <source>
        <dbReference type="ARBA" id="ARBA00022490"/>
    </source>
</evidence>
<dbReference type="GO" id="GO:0005737">
    <property type="term" value="C:cytoplasm"/>
    <property type="evidence" value="ECO:0007669"/>
    <property type="project" value="UniProtKB-SubCell"/>
</dbReference>
<evidence type="ECO:0000256" key="1">
    <source>
        <dbReference type="ARBA" id="ARBA00004496"/>
    </source>
</evidence>
<keyword evidence="8 13" id="KW-0548">Nucleotidyltransferase</keyword>
<comment type="subcellular location">
    <subcellularLocation>
        <location evidence="1 13">Cytoplasm</location>
    </subcellularLocation>
</comment>
<dbReference type="Gene3D" id="3.90.870.10">
    <property type="entry name" value="DHBP synthase"/>
    <property type="match status" value="1"/>
</dbReference>
<name>F2KMZ1_ARCVS</name>
<keyword evidence="10 13" id="KW-0067">ATP-binding</keyword>
<dbReference type="GO" id="GO:0005524">
    <property type="term" value="F:ATP binding"/>
    <property type="evidence" value="ECO:0007669"/>
    <property type="project" value="UniProtKB-UniRule"/>
</dbReference>
<feature type="binding site" evidence="14">
    <location>
        <position position="180"/>
    </location>
    <ligand>
        <name>L-threonine</name>
        <dbReference type="ChEBI" id="CHEBI:57926"/>
    </ligand>
</feature>
<gene>
    <name evidence="16" type="ordered locus">Arcve_1260</name>
</gene>
<dbReference type="Pfam" id="PF03481">
    <property type="entry name" value="Sua5_C"/>
    <property type="match status" value="1"/>
</dbReference>
<dbReference type="InterPro" id="IPR050156">
    <property type="entry name" value="TC-AMP_synthase_SUA5"/>
</dbReference>
<organism evidence="16 17">
    <name type="scientific">Archaeoglobus veneficus (strain DSM 11195 / SNP6)</name>
    <dbReference type="NCBI Taxonomy" id="693661"/>
    <lineage>
        <taxon>Archaea</taxon>
        <taxon>Methanobacteriati</taxon>
        <taxon>Methanobacteriota</taxon>
        <taxon>Archaeoglobi</taxon>
        <taxon>Archaeoglobales</taxon>
        <taxon>Archaeoglobaceae</taxon>
        <taxon>Archaeoglobus</taxon>
    </lineage>
</organism>
<evidence type="ECO:0000256" key="8">
    <source>
        <dbReference type="ARBA" id="ARBA00022695"/>
    </source>
</evidence>
<comment type="function">
    <text evidence="13">Required for the formation of a threonylcarbamoyl group on adenosine at position 37 (t(6)A37) in tRNAs that read codons beginning with adenine.</text>
</comment>
<keyword evidence="17" id="KW-1185">Reference proteome</keyword>
<evidence type="ECO:0000256" key="4">
    <source>
        <dbReference type="ARBA" id="ARBA00015492"/>
    </source>
</evidence>
<feature type="binding site" evidence="14">
    <location>
        <position position="35"/>
    </location>
    <ligand>
        <name>L-threonine</name>
        <dbReference type="ChEBI" id="CHEBI:57926"/>
    </ligand>
</feature>
<dbReference type="RefSeq" id="WP_013683929.1">
    <property type="nucleotide sequence ID" value="NC_015320.1"/>
</dbReference>
<evidence type="ECO:0000256" key="10">
    <source>
        <dbReference type="ARBA" id="ARBA00022840"/>
    </source>
</evidence>
<accession>F2KMZ1</accession>
<dbReference type="InterPro" id="IPR038385">
    <property type="entry name" value="Sua5/YwlC_C"/>
</dbReference>
<dbReference type="FunFam" id="3.90.870.10:FF:000009">
    <property type="entry name" value="Threonylcarbamoyl-AMP synthase, putative"/>
    <property type="match status" value="1"/>
</dbReference>
<dbReference type="InterPro" id="IPR010923">
    <property type="entry name" value="T(6)A37_SUA5"/>
</dbReference>
<feature type="binding site" evidence="14">
    <location>
        <position position="150"/>
    </location>
    <ligand>
        <name>ATP</name>
        <dbReference type="ChEBI" id="CHEBI:30616"/>
    </ligand>
</feature>
<evidence type="ECO:0000256" key="12">
    <source>
        <dbReference type="ARBA" id="ARBA00048366"/>
    </source>
</evidence>
<dbReference type="NCBIfam" id="TIGR00057">
    <property type="entry name" value="L-threonylcarbamoyladenylate synthase"/>
    <property type="match status" value="1"/>
</dbReference>
<dbReference type="Proteomes" id="UP000008136">
    <property type="component" value="Chromosome"/>
</dbReference>
<evidence type="ECO:0000256" key="7">
    <source>
        <dbReference type="ARBA" id="ARBA00022694"/>
    </source>
</evidence>
<dbReference type="InterPro" id="IPR005145">
    <property type="entry name" value="Sua5_C"/>
</dbReference>
<feature type="binding site" evidence="14">
    <location>
        <position position="62"/>
    </location>
    <ligand>
        <name>ATP</name>
        <dbReference type="ChEBI" id="CHEBI:30616"/>
    </ligand>
</feature>
<evidence type="ECO:0000256" key="13">
    <source>
        <dbReference type="PIRNR" id="PIRNR004930"/>
    </source>
</evidence>
<dbReference type="EC" id="2.7.7.87" evidence="3 13"/>
<dbReference type="GO" id="GO:0006450">
    <property type="term" value="P:regulation of translational fidelity"/>
    <property type="evidence" value="ECO:0007669"/>
    <property type="project" value="TreeGrafter"/>
</dbReference>
<dbReference type="Pfam" id="PF01300">
    <property type="entry name" value="Sua5_yciO_yrdC"/>
    <property type="match status" value="1"/>
</dbReference>
<dbReference type="SUPFAM" id="SSF55821">
    <property type="entry name" value="YrdC/RibB"/>
    <property type="match status" value="1"/>
</dbReference>
<proteinExistence type="inferred from homology"/>
<evidence type="ECO:0000256" key="14">
    <source>
        <dbReference type="PIRSR" id="PIRSR004930-1"/>
    </source>
</evidence>
<comment type="catalytic activity">
    <reaction evidence="12 13">
        <text>L-threonine + hydrogencarbonate + ATP = L-threonylcarbamoyladenylate + diphosphate + H2O</text>
        <dbReference type="Rhea" id="RHEA:36407"/>
        <dbReference type="ChEBI" id="CHEBI:15377"/>
        <dbReference type="ChEBI" id="CHEBI:17544"/>
        <dbReference type="ChEBI" id="CHEBI:30616"/>
        <dbReference type="ChEBI" id="CHEBI:33019"/>
        <dbReference type="ChEBI" id="CHEBI:57926"/>
        <dbReference type="ChEBI" id="CHEBI:73682"/>
        <dbReference type="EC" id="2.7.7.87"/>
    </reaction>
</comment>
<dbReference type="PIRSF" id="PIRSF004930">
    <property type="entry name" value="Tln_factor_SUA5"/>
    <property type="match status" value="1"/>
</dbReference>
<reference evidence="16 17" key="1">
    <citation type="submission" date="2011-03" db="EMBL/GenBank/DDBJ databases">
        <title>The complete genome of Archaeoglobus veneficus SNP6.</title>
        <authorList>
            <consortium name="US DOE Joint Genome Institute (JGI-PGF)"/>
            <person name="Lucas S."/>
            <person name="Copeland A."/>
            <person name="Lapidus A."/>
            <person name="Bruce D."/>
            <person name="Goodwin L."/>
            <person name="Pitluck S."/>
            <person name="Kyrpides N."/>
            <person name="Mavromatis K."/>
            <person name="Pagani I."/>
            <person name="Ivanova N."/>
            <person name="Mikhailova N."/>
            <person name="Lu M."/>
            <person name="Detter J.C."/>
            <person name="Tapia R."/>
            <person name="Han C."/>
            <person name="Land M."/>
            <person name="Hauser L."/>
            <person name="Markowitz V."/>
            <person name="Cheng J.-F."/>
            <person name="Hugenholtz P."/>
            <person name="Woyke T."/>
            <person name="Wu D."/>
            <person name="Spring S."/>
            <person name="Brambilla E."/>
            <person name="Klenk H.-P."/>
            <person name="Eisen J.A."/>
        </authorList>
    </citation>
    <scope>NUCLEOTIDE SEQUENCE [LARGE SCALE GENOMIC DNA]</scope>
    <source>
        <strain>SNP6</strain>
    </source>
</reference>
<dbReference type="GO" id="GO:0003725">
    <property type="term" value="F:double-stranded RNA binding"/>
    <property type="evidence" value="ECO:0007669"/>
    <property type="project" value="UniProtKB-UniRule"/>
</dbReference>
<dbReference type="Gene3D" id="3.40.50.11030">
    <property type="entry name" value="Threonylcarbamoyl-AMP synthase, C-terminal domain"/>
    <property type="match status" value="1"/>
</dbReference>
<evidence type="ECO:0000256" key="6">
    <source>
        <dbReference type="ARBA" id="ARBA00022679"/>
    </source>
</evidence>
<keyword evidence="7 13" id="KW-0819">tRNA processing</keyword>
<dbReference type="PANTHER" id="PTHR17490:SF16">
    <property type="entry name" value="THREONYLCARBAMOYL-AMP SYNTHASE"/>
    <property type="match status" value="1"/>
</dbReference>
<keyword evidence="9 13" id="KW-0547">Nucleotide-binding</keyword>
<dbReference type="GeneID" id="10394381"/>
<feature type="domain" description="YrdC-like" evidence="15">
    <location>
        <begin position="13"/>
        <end position="198"/>
    </location>
</feature>
<keyword evidence="6 13" id="KW-0808">Transferase</keyword>
<evidence type="ECO:0000256" key="11">
    <source>
        <dbReference type="ARBA" id="ARBA00029774"/>
    </source>
</evidence>
<sequence length="317" mass="34427">MIVIRVDPVNPERGKIARAAEIIKKGGLVAFPTETVYGLGGDALNENAVRRIFEAKERPPRNPLIVHVSSVEQVYRIAEVNEVAEKLMGEFFPGPLALVLKKKDVVPDITTAGMKKVAVRMPDHKVALTLIELSETPIAAPSANISGRPSPTKAEHVIEDLAGRIDAILDAGEVKIGIESTVLDVTSKPAKILRLGAITPEMLVERGIEVEVIDTRPFRHYQTKAKLYVVNAENLAEFVGSLREKGVKVGVARITAECDADRIVELGKSIEDVAKNLFSALRELDRSGVDIIVVEAVERKGLGKVIMSKLEEAGEIV</sequence>